<proteinExistence type="predicted"/>
<evidence type="ECO:0000313" key="1">
    <source>
        <dbReference type="EMBL" id="RBA26869.1"/>
    </source>
</evidence>
<reference evidence="1 2" key="1">
    <citation type="submission" date="2018-06" db="EMBL/GenBank/DDBJ databases">
        <title>Flavobacterium tibetense sp. nov., isolated from a wetland YonghuCo on Tibetan Plateau.</title>
        <authorList>
            <person name="Xing P."/>
            <person name="Phurbu D."/>
            <person name="Lu H."/>
        </authorList>
    </citation>
    <scope>NUCLEOTIDE SEQUENCE [LARGE SCALE GENOMIC DNA]</scope>
    <source>
        <strain evidence="1 2">YH5</strain>
    </source>
</reference>
<keyword evidence="2" id="KW-1185">Reference proteome</keyword>
<comment type="caution">
    <text evidence="1">The sequence shown here is derived from an EMBL/GenBank/DDBJ whole genome shotgun (WGS) entry which is preliminary data.</text>
</comment>
<dbReference type="AlphaFoldDB" id="A0A365NYI1"/>
<sequence length="221" mass="26256">MAWCWFNATESKPQNVSCNFMKNGINIEKLKIYNSYGGDIDGICRNNRPIEKAVFGDSLDNTWCLITNKLQDIELISKRLVSYEYKKNVLTELEEITNKETFKLFTDKIPFYTDFQKVRQILEIIKSWTTDETDTVWAGYDNGKEFLIDLNADIEKIKFCDFETLDKLNMEFAPTSTYQEISLSNGWSEDFLKLAEQFDKLYEVIKKQTIKENKREWWKFW</sequence>
<dbReference type="EMBL" id="QLST01000036">
    <property type="protein sequence ID" value="RBA26869.1"/>
    <property type="molecule type" value="Genomic_DNA"/>
</dbReference>
<evidence type="ECO:0000313" key="2">
    <source>
        <dbReference type="Proteomes" id="UP000253319"/>
    </source>
</evidence>
<gene>
    <name evidence="1" type="ORF">DPN68_12945</name>
</gene>
<name>A0A365NYI1_9FLAO</name>
<protein>
    <submittedName>
        <fullName evidence="1">Uncharacterized protein</fullName>
    </submittedName>
</protein>
<organism evidence="1 2">
    <name type="scientific">Flavobacterium tibetense</name>
    <dbReference type="NCBI Taxonomy" id="2233533"/>
    <lineage>
        <taxon>Bacteria</taxon>
        <taxon>Pseudomonadati</taxon>
        <taxon>Bacteroidota</taxon>
        <taxon>Flavobacteriia</taxon>
        <taxon>Flavobacteriales</taxon>
        <taxon>Flavobacteriaceae</taxon>
        <taxon>Flavobacterium</taxon>
    </lineage>
</organism>
<dbReference type="Proteomes" id="UP000253319">
    <property type="component" value="Unassembled WGS sequence"/>
</dbReference>
<accession>A0A365NYI1</accession>